<comment type="caution">
    <text evidence="3">The sequence shown here is derived from an EMBL/GenBank/DDBJ whole genome shotgun (WGS) entry which is preliminary data.</text>
</comment>
<dbReference type="AlphaFoldDB" id="A0A842HM83"/>
<dbReference type="EMBL" id="JACJUU010000001">
    <property type="protein sequence ID" value="MBC2768440.1"/>
    <property type="molecule type" value="Genomic_DNA"/>
</dbReference>
<dbReference type="InterPro" id="IPR017507">
    <property type="entry name" value="Tscrpt_reg_HipB-like"/>
</dbReference>
<dbReference type="SMART" id="SM00530">
    <property type="entry name" value="HTH_XRE"/>
    <property type="match status" value="1"/>
</dbReference>
<dbReference type="SUPFAM" id="SSF47413">
    <property type="entry name" value="lambda repressor-like DNA-binding domains"/>
    <property type="match status" value="1"/>
</dbReference>
<dbReference type="NCBIfam" id="TIGR03070">
    <property type="entry name" value="couple_hipB"/>
    <property type="match status" value="1"/>
</dbReference>
<protein>
    <submittedName>
        <fullName evidence="3">Helix-turn-helix transcriptional regulator</fullName>
    </submittedName>
</protein>
<dbReference type="RefSeq" id="WP_185778288.1">
    <property type="nucleotide sequence ID" value="NZ_JACJUU010000001.1"/>
</dbReference>
<dbReference type="GO" id="GO:0003677">
    <property type="term" value="F:DNA binding"/>
    <property type="evidence" value="ECO:0007669"/>
    <property type="project" value="InterPro"/>
</dbReference>
<dbReference type="PROSITE" id="PS50943">
    <property type="entry name" value="HTH_CROC1"/>
    <property type="match status" value="1"/>
</dbReference>
<evidence type="ECO:0000259" key="2">
    <source>
        <dbReference type="PROSITE" id="PS50943"/>
    </source>
</evidence>
<reference evidence="3 4" key="1">
    <citation type="submission" date="2020-08" db="EMBL/GenBank/DDBJ databases">
        <title>Paraeoetvoesia sp. YC-7-48 draft genome sequence.</title>
        <authorList>
            <person name="Yao L."/>
        </authorList>
    </citation>
    <scope>NUCLEOTIDE SEQUENCE [LARGE SCALE GENOMIC DNA]</scope>
    <source>
        <strain evidence="4">YC-7-48</strain>
    </source>
</reference>
<name>A0A842HM83_9BURK</name>
<feature type="domain" description="HTH cro/C1-type" evidence="2">
    <location>
        <begin position="14"/>
        <end position="70"/>
    </location>
</feature>
<evidence type="ECO:0000313" key="4">
    <source>
        <dbReference type="Proteomes" id="UP000545386"/>
    </source>
</evidence>
<dbReference type="InterPro" id="IPR001387">
    <property type="entry name" value="Cro/C1-type_HTH"/>
</dbReference>
<feature type="region of interest" description="Disordered" evidence="1">
    <location>
        <begin position="68"/>
        <end position="90"/>
    </location>
</feature>
<sequence length="114" mass="12256">MIQIDSIHTLGRSLRAARRQLGLTQAQLSLAADVGLRFIVELEAGKPTLRLEHVLRVINTLGGELSLGGLPSAPSDPVASRPLSVADQPASHFERHQALDELVAQAQALKMGYE</sequence>
<proteinExistence type="predicted"/>
<dbReference type="CDD" id="cd00093">
    <property type="entry name" value="HTH_XRE"/>
    <property type="match status" value="1"/>
</dbReference>
<dbReference type="InterPro" id="IPR010982">
    <property type="entry name" value="Lambda_DNA-bd_dom_sf"/>
</dbReference>
<organism evidence="3 4">
    <name type="scientific">Pusillimonas minor</name>
    <dbReference type="NCBI Taxonomy" id="2697024"/>
    <lineage>
        <taxon>Bacteria</taxon>
        <taxon>Pseudomonadati</taxon>
        <taxon>Pseudomonadota</taxon>
        <taxon>Betaproteobacteria</taxon>
        <taxon>Burkholderiales</taxon>
        <taxon>Alcaligenaceae</taxon>
        <taxon>Pusillimonas</taxon>
    </lineage>
</organism>
<dbReference type="Gene3D" id="1.10.260.40">
    <property type="entry name" value="lambda repressor-like DNA-binding domains"/>
    <property type="match status" value="1"/>
</dbReference>
<evidence type="ECO:0000313" key="3">
    <source>
        <dbReference type="EMBL" id="MBC2768440.1"/>
    </source>
</evidence>
<accession>A0A842HM83</accession>
<evidence type="ECO:0000256" key="1">
    <source>
        <dbReference type="SAM" id="MobiDB-lite"/>
    </source>
</evidence>
<keyword evidence="4" id="KW-1185">Reference proteome</keyword>
<dbReference type="Proteomes" id="UP000545386">
    <property type="component" value="Unassembled WGS sequence"/>
</dbReference>
<dbReference type="Pfam" id="PF01381">
    <property type="entry name" value="HTH_3"/>
    <property type="match status" value="1"/>
</dbReference>
<gene>
    <name evidence="3" type="ORF">GTU67_00750</name>
</gene>